<dbReference type="PROSITE" id="PS51257">
    <property type="entry name" value="PROKAR_LIPOPROTEIN"/>
    <property type="match status" value="1"/>
</dbReference>
<gene>
    <name evidence="7" type="ORF">SAMN04488120_102344</name>
</gene>
<keyword evidence="2 4" id="KW-0479">Metal-binding</keyword>
<organism evidence="7 8">
    <name type="scientific">Fontimonas thermophila</name>
    <dbReference type="NCBI Taxonomy" id="1076937"/>
    <lineage>
        <taxon>Bacteria</taxon>
        <taxon>Pseudomonadati</taxon>
        <taxon>Pseudomonadota</taxon>
        <taxon>Gammaproteobacteria</taxon>
        <taxon>Nevskiales</taxon>
        <taxon>Nevskiaceae</taxon>
        <taxon>Fontimonas</taxon>
    </lineage>
</organism>
<dbReference type="NCBIfam" id="TIGR04485">
    <property type="entry name" value="thiosulf_SoxX"/>
    <property type="match status" value="1"/>
</dbReference>
<keyword evidence="5" id="KW-0732">Signal</keyword>
<dbReference type="PROSITE" id="PS51007">
    <property type="entry name" value="CYTC"/>
    <property type="match status" value="1"/>
</dbReference>
<dbReference type="InterPro" id="IPR030999">
    <property type="entry name" value="Thiosulf_SoxX"/>
</dbReference>
<dbReference type="AlphaFoldDB" id="A0A1I2I1E7"/>
<keyword evidence="1 4" id="KW-0349">Heme</keyword>
<evidence type="ECO:0000313" key="7">
    <source>
        <dbReference type="EMBL" id="SFF34897.1"/>
    </source>
</evidence>
<keyword evidence="8" id="KW-1185">Reference proteome</keyword>
<dbReference type="STRING" id="1076937.SAMN04488120_102344"/>
<evidence type="ECO:0000313" key="8">
    <source>
        <dbReference type="Proteomes" id="UP000199771"/>
    </source>
</evidence>
<dbReference type="EMBL" id="FOOC01000002">
    <property type="protein sequence ID" value="SFF34897.1"/>
    <property type="molecule type" value="Genomic_DNA"/>
</dbReference>
<sequence length="199" mass="21503">MSMAKITWLGAMLSLSCAMTALAAPPIKDVLLASFKPKGQATLERLDQDATQKACSTAETVSGELAARIIAENTATIRYPADGRYLGDWRNGDKIAQTGTGLQYSDDPAKPAGGNCYACHQLAEAEIAYGTIGPSLKHYGKLRGTSEAVLKYTWAKIYNAQAFMPCSTMPRFGYKNILSEQQIRDVMALLFDPASPVNQ</sequence>
<dbReference type="Proteomes" id="UP000199771">
    <property type="component" value="Unassembled WGS sequence"/>
</dbReference>
<dbReference type="Pfam" id="PF00034">
    <property type="entry name" value="Cytochrom_C"/>
    <property type="match status" value="1"/>
</dbReference>
<dbReference type="GO" id="GO:0009055">
    <property type="term" value="F:electron transfer activity"/>
    <property type="evidence" value="ECO:0007669"/>
    <property type="project" value="InterPro"/>
</dbReference>
<evidence type="ECO:0000259" key="6">
    <source>
        <dbReference type="PROSITE" id="PS51007"/>
    </source>
</evidence>
<evidence type="ECO:0000256" key="3">
    <source>
        <dbReference type="ARBA" id="ARBA00023004"/>
    </source>
</evidence>
<dbReference type="Gene3D" id="1.10.760.10">
    <property type="entry name" value="Cytochrome c-like domain"/>
    <property type="match status" value="1"/>
</dbReference>
<dbReference type="InterPro" id="IPR036909">
    <property type="entry name" value="Cyt_c-like_dom_sf"/>
</dbReference>
<evidence type="ECO:0000256" key="5">
    <source>
        <dbReference type="SAM" id="SignalP"/>
    </source>
</evidence>
<protein>
    <submittedName>
        <fullName evidence="7">Monoheme cytochrome SoxX (Sulfur oxidation)</fullName>
    </submittedName>
</protein>
<dbReference type="PIRSF" id="PIRSF024608">
    <property type="entry name" value="UCP024608"/>
    <property type="match status" value="1"/>
</dbReference>
<name>A0A1I2I1E7_9GAMM</name>
<evidence type="ECO:0000256" key="2">
    <source>
        <dbReference type="ARBA" id="ARBA00022723"/>
    </source>
</evidence>
<dbReference type="SUPFAM" id="SSF46626">
    <property type="entry name" value="Cytochrome c"/>
    <property type="match status" value="1"/>
</dbReference>
<reference evidence="7 8" key="1">
    <citation type="submission" date="2016-10" db="EMBL/GenBank/DDBJ databases">
        <authorList>
            <person name="de Groot N.N."/>
        </authorList>
    </citation>
    <scope>NUCLEOTIDE SEQUENCE [LARGE SCALE GENOMIC DNA]</scope>
    <source>
        <strain evidence="7 8">DSM 23609</strain>
    </source>
</reference>
<dbReference type="InterPro" id="IPR016823">
    <property type="entry name" value="Thiosulf_SoxX_II"/>
</dbReference>
<dbReference type="InterPro" id="IPR009056">
    <property type="entry name" value="Cyt_c-like_dom"/>
</dbReference>
<feature type="signal peptide" evidence="5">
    <location>
        <begin position="1"/>
        <end position="23"/>
    </location>
</feature>
<accession>A0A1I2I1E7</accession>
<dbReference type="GO" id="GO:0020037">
    <property type="term" value="F:heme binding"/>
    <property type="evidence" value="ECO:0007669"/>
    <property type="project" value="InterPro"/>
</dbReference>
<proteinExistence type="predicted"/>
<feature type="chain" id="PRO_5011543598" evidence="5">
    <location>
        <begin position="24"/>
        <end position="199"/>
    </location>
</feature>
<dbReference type="GO" id="GO:0046872">
    <property type="term" value="F:metal ion binding"/>
    <property type="evidence" value="ECO:0007669"/>
    <property type="project" value="UniProtKB-KW"/>
</dbReference>
<evidence type="ECO:0000256" key="4">
    <source>
        <dbReference type="PROSITE-ProRule" id="PRU00433"/>
    </source>
</evidence>
<evidence type="ECO:0000256" key="1">
    <source>
        <dbReference type="ARBA" id="ARBA00022617"/>
    </source>
</evidence>
<keyword evidence="3 4" id="KW-0408">Iron</keyword>
<feature type="domain" description="Cytochrome c" evidence="6">
    <location>
        <begin position="87"/>
        <end position="194"/>
    </location>
</feature>